<evidence type="ECO:0000256" key="4">
    <source>
        <dbReference type="ARBA" id="ARBA00022989"/>
    </source>
</evidence>
<evidence type="ECO:0000256" key="3">
    <source>
        <dbReference type="ARBA" id="ARBA00022792"/>
    </source>
</evidence>
<feature type="compositionally biased region" description="Low complexity" evidence="8">
    <location>
        <begin position="255"/>
        <end position="265"/>
    </location>
</feature>
<gene>
    <name evidence="11" type="ORF">BBJ29_004254</name>
    <name evidence="10" type="ORF">BBP00_00005958</name>
</gene>
<dbReference type="GO" id="GO:0043022">
    <property type="term" value="F:ribosome binding"/>
    <property type="evidence" value="ECO:0007669"/>
    <property type="project" value="InterPro"/>
</dbReference>
<evidence type="ECO:0000256" key="1">
    <source>
        <dbReference type="ARBA" id="ARBA00004434"/>
    </source>
</evidence>
<feature type="region of interest" description="Disordered" evidence="8">
    <location>
        <begin position="240"/>
        <end position="265"/>
    </location>
</feature>
<dbReference type="GO" id="GO:0005743">
    <property type="term" value="C:mitochondrial inner membrane"/>
    <property type="evidence" value="ECO:0007669"/>
    <property type="project" value="UniProtKB-SubCell"/>
</dbReference>
<protein>
    <recommendedName>
        <fullName evidence="9">Letm1 RBD domain-containing protein</fullName>
    </recommendedName>
</protein>
<comment type="subcellular location">
    <subcellularLocation>
        <location evidence="1">Mitochondrion inner membrane</location>
        <topology evidence="1">Single-pass membrane protein</topology>
    </subcellularLocation>
</comment>
<dbReference type="PANTHER" id="PTHR14009">
    <property type="entry name" value="LEUCINE ZIPPER-EF-HAND CONTAINING TRANSMEMBRANE PROTEIN"/>
    <property type="match status" value="1"/>
</dbReference>
<dbReference type="PANTHER" id="PTHR14009:SF1">
    <property type="entry name" value="MITOCHONDRIAL PROTON_CALCIUM EXCHANGER PROTEIN"/>
    <property type="match status" value="1"/>
</dbReference>
<dbReference type="Pfam" id="PF07766">
    <property type="entry name" value="LETM1_RBD"/>
    <property type="match status" value="1"/>
</dbReference>
<keyword evidence="2" id="KW-0812">Transmembrane</keyword>
<evidence type="ECO:0000256" key="7">
    <source>
        <dbReference type="PROSITE-ProRule" id="PRU01094"/>
    </source>
</evidence>
<dbReference type="OrthoDB" id="275278at2759"/>
<organism evidence="10 12">
    <name type="scientific">Phytophthora kernoviae</name>
    <dbReference type="NCBI Taxonomy" id="325452"/>
    <lineage>
        <taxon>Eukaryota</taxon>
        <taxon>Sar</taxon>
        <taxon>Stramenopiles</taxon>
        <taxon>Oomycota</taxon>
        <taxon>Peronosporomycetes</taxon>
        <taxon>Peronosporales</taxon>
        <taxon>Peronosporaceae</taxon>
        <taxon>Phytophthora</taxon>
    </lineage>
</organism>
<keyword evidence="3" id="KW-0999">Mitochondrion inner membrane</keyword>
<evidence type="ECO:0000313" key="12">
    <source>
        <dbReference type="Proteomes" id="UP000277300"/>
    </source>
</evidence>
<evidence type="ECO:0000256" key="8">
    <source>
        <dbReference type="SAM" id="MobiDB-lite"/>
    </source>
</evidence>
<feature type="compositionally biased region" description="Basic and acidic residues" evidence="8">
    <location>
        <begin position="240"/>
        <end position="254"/>
    </location>
</feature>
<keyword evidence="6" id="KW-0472">Membrane</keyword>
<keyword evidence="4" id="KW-1133">Transmembrane helix</keyword>
<name>A0A3F2RME9_9STRA</name>
<sequence length="499" mass="56347">MKRQLQLRVALAGFVQDTVKEIMEDTRDTEGVSEERKSTASEVMNFVERAQRGEPLASEETLQVAKLFSDELMLDNISRPQLVGMCRFMGVQHYGNDNLLRFQLRNRIRQLKKDDQDIIWEGLGSLDKEELQMVCMKRGMRATGLTKADYVRQMRQWLDLSINKNVPASLLTMSRALNITAADNLEEALATLMSSMDEEVATEVALATTTEEIPETRKLKLDSIRYQNEMIADEEKFRDEAQKKETEAQKKAESEAAAAAAEPQTEVEQVIADMIMEKAQAQAETVPADAVAPGAATETKPDETPLPKTIENIVSLEELSALESLAFKSLVEKERQTVSQLKQNKYDMDVEDQTSGIMARGLRIGSKTEVLKNLRSLLRVARTRGSQDSIRECKFSQHILSQYRARQNENDRVKMRAYRAEASDHLMLLQGIEEQRHLWALDAGMEKKLTGKEIVSRSARRVGLDVPETYAEKEAEQERKQAAAAKYLADKQAKEASAQ</sequence>
<evidence type="ECO:0000313" key="11">
    <source>
        <dbReference type="EMBL" id="RLN66487.1"/>
    </source>
</evidence>
<dbReference type="PROSITE" id="PS51758">
    <property type="entry name" value="LETM1_RBD"/>
    <property type="match status" value="1"/>
</dbReference>
<feature type="domain" description="Letm1 RBD" evidence="9">
    <location>
        <begin position="3"/>
        <end position="233"/>
    </location>
</feature>
<reference evidence="12 13" key="1">
    <citation type="submission" date="2018-07" db="EMBL/GenBank/DDBJ databases">
        <title>Genome sequencing of oomycete isolates from Chile give support for New Zealand origin for Phytophthora kernoviae and make available the first Nothophytophthora sp. genome.</title>
        <authorList>
            <person name="Studholme D.J."/>
            <person name="Sanfuentes E."/>
            <person name="Panda P."/>
            <person name="Hill R."/>
            <person name="Sambles C."/>
            <person name="Grant M."/>
            <person name="Williams N.M."/>
            <person name="Mcdougal R.L."/>
        </authorList>
    </citation>
    <scope>NUCLEOTIDE SEQUENCE [LARGE SCALE GENOMIC DNA]</scope>
    <source>
        <strain evidence="10">Chile6</strain>
        <strain evidence="11">Chile7</strain>
    </source>
</reference>
<dbReference type="InterPro" id="IPR033122">
    <property type="entry name" value="LETM1-like_RBD"/>
</dbReference>
<dbReference type="Proteomes" id="UP000284657">
    <property type="component" value="Unassembled WGS sequence"/>
</dbReference>
<dbReference type="EMBL" id="MBAD02000515">
    <property type="protein sequence ID" value="RLN66487.1"/>
    <property type="molecule type" value="Genomic_DNA"/>
</dbReference>
<evidence type="ECO:0000256" key="5">
    <source>
        <dbReference type="ARBA" id="ARBA00023128"/>
    </source>
</evidence>
<evidence type="ECO:0000256" key="2">
    <source>
        <dbReference type="ARBA" id="ARBA00022692"/>
    </source>
</evidence>
<comment type="caution">
    <text evidence="10">The sequence shown here is derived from an EMBL/GenBank/DDBJ whole genome shotgun (WGS) entry which is preliminary data.</text>
</comment>
<dbReference type="AlphaFoldDB" id="A0A3F2RME9"/>
<dbReference type="GO" id="GO:0030003">
    <property type="term" value="P:intracellular monoatomic cation homeostasis"/>
    <property type="evidence" value="ECO:0007669"/>
    <property type="project" value="TreeGrafter"/>
</dbReference>
<accession>A0A3F2RME9</accession>
<evidence type="ECO:0000256" key="6">
    <source>
        <dbReference type="ARBA" id="ARBA00023136"/>
    </source>
</evidence>
<keyword evidence="5 7" id="KW-0496">Mitochondrion</keyword>
<proteinExistence type="predicted"/>
<dbReference type="InterPro" id="IPR044202">
    <property type="entry name" value="LETM1/MDM38-like"/>
</dbReference>
<evidence type="ECO:0000313" key="13">
    <source>
        <dbReference type="Proteomes" id="UP000284657"/>
    </source>
</evidence>
<dbReference type="Proteomes" id="UP000277300">
    <property type="component" value="Unassembled WGS sequence"/>
</dbReference>
<evidence type="ECO:0000313" key="10">
    <source>
        <dbReference type="EMBL" id="RLN60490.1"/>
    </source>
</evidence>
<evidence type="ECO:0000259" key="9">
    <source>
        <dbReference type="PROSITE" id="PS51758"/>
    </source>
</evidence>
<dbReference type="EMBL" id="MBDO02000187">
    <property type="protein sequence ID" value="RLN60490.1"/>
    <property type="molecule type" value="Genomic_DNA"/>
</dbReference>